<dbReference type="GO" id="GO:0046872">
    <property type="term" value="F:metal ion binding"/>
    <property type="evidence" value="ECO:0007669"/>
    <property type="project" value="UniProtKB-KW"/>
</dbReference>
<comment type="subcellular location">
    <subcellularLocation>
        <location evidence="1">Cytoplasm</location>
    </subcellularLocation>
</comment>
<comment type="caution">
    <text evidence="11">The sequence shown here is derived from an EMBL/GenBank/DDBJ whole genome shotgun (WGS) entry which is preliminary data.</text>
</comment>
<keyword evidence="9" id="KW-0460">Magnesium</keyword>
<dbReference type="PANTHER" id="PTHR33540:SF2">
    <property type="entry name" value="TRNA THREONYLCARBAMOYLADENOSINE BIOSYNTHESIS PROTEIN TSAE"/>
    <property type="match status" value="1"/>
</dbReference>
<evidence type="ECO:0000256" key="4">
    <source>
        <dbReference type="ARBA" id="ARBA00022490"/>
    </source>
</evidence>
<evidence type="ECO:0000256" key="7">
    <source>
        <dbReference type="ARBA" id="ARBA00022741"/>
    </source>
</evidence>
<accession>K2FG99</accession>
<evidence type="ECO:0000256" key="1">
    <source>
        <dbReference type="ARBA" id="ARBA00004496"/>
    </source>
</evidence>
<keyword evidence="8" id="KW-0067">ATP-binding</keyword>
<dbReference type="SUPFAM" id="SSF52540">
    <property type="entry name" value="P-loop containing nucleoside triphosphate hydrolases"/>
    <property type="match status" value="1"/>
</dbReference>
<evidence type="ECO:0000313" key="11">
    <source>
        <dbReference type="EMBL" id="EKE30136.1"/>
    </source>
</evidence>
<dbReference type="GO" id="GO:0005737">
    <property type="term" value="C:cytoplasm"/>
    <property type="evidence" value="ECO:0007669"/>
    <property type="project" value="UniProtKB-SubCell"/>
</dbReference>
<dbReference type="EMBL" id="AMFJ01000038">
    <property type="protein sequence ID" value="EKE30136.1"/>
    <property type="molecule type" value="Genomic_DNA"/>
</dbReference>
<keyword evidence="4" id="KW-0963">Cytoplasm</keyword>
<reference evidence="11" key="1">
    <citation type="journal article" date="2012" name="Science">
        <title>Fermentation, hydrogen, and sulfur metabolism in multiple uncultivated bacterial phyla.</title>
        <authorList>
            <person name="Wrighton K.C."/>
            <person name="Thomas B.C."/>
            <person name="Sharon I."/>
            <person name="Miller C.S."/>
            <person name="Castelle C.J."/>
            <person name="VerBerkmoes N.C."/>
            <person name="Wilkins M.J."/>
            <person name="Hettich R.L."/>
            <person name="Lipton M.S."/>
            <person name="Williams K.H."/>
            <person name="Long P.E."/>
            <person name="Banfield J.F."/>
        </authorList>
    </citation>
    <scope>NUCLEOTIDE SEQUENCE [LARGE SCALE GENOMIC DNA]</scope>
</reference>
<dbReference type="Pfam" id="PF02367">
    <property type="entry name" value="TsaE"/>
    <property type="match status" value="1"/>
</dbReference>
<comment type="similarity">
    <text evidence="2">Belongs to the TsaE family.</text>
</comment>
<dbReference type="PANTHER" id="PTHR33540">
    <property type="entry name" value="TRNA THREONYLCARBAMOYLADENOSINE BIOSYNTHESIS PROTEIN TSAE"/>
    <property type="match status" value="1"/>
</dbReference>
<keyword evidence="5" id="KW-0819">tRNA processing</keyword>
<evidence type="ECO:0000256" key="2">
    <source>
        <dbReference type="ARBA" id="ARBA00007599"/>
    </source>
</evidence>
<evidence type="ECO:0000256" key="10">
    <source>
        <dbReference type="ARBA" id="ARBA00032441"/>
    </source>
</evidence>
<dbReference type="AlphaFoldDB" id="K2FG99"/>
<keyword evidence="7" id="KW-0547">Nucleotide-binding</keyword>
<dbReference type="InterPro" id="IPR003442">
    <property type="entry name" value="T6A_TsaE"/>
</dbReference>
<keyword evidence="6" id="KW-0479">Metal-binding</keyword>
<dbReference type="GO" id="GO:0002949">
    <property type="term" value="P:tRNA threonylcarbamoyladenosine modification"/>
    <property type="evidence" value="ECO:0007669"/>
    <property type="project" value="InterPro"/>
</dbReference>
<dbReference type="GO" id="GO:0005524">
    <property type="term" value="F:ATP binding"/>
    <property type="evidence" value="ECO:0007669"/>
    <property type="project" value="UniProtKB-KW"/>
</dbReference>
<gene>
    <name evidence="11" type="ORF">ACD_2C00038G0013</name>
</gene>
<evidence type="ECO:0000256" key="3">
    <source>
        <dbReference type="ARBA" id="ARBA00019010"/>
    </source>
</evidence>
<proteinExistence type="inferred from homology"/>
<sequence>MKYSLSDLQALKLDIKPWFKVFLYWDLGAGKTSFVRNVLKNQFGIQENITSPTYIHYRKYDSIYHFDLYRLESYDDFVNIGWEEILESEKNICFIEWPEILEAAYKPDIIVTFDKVEWNEEVRDIDIRIM</sequence>
<evidence type="ECO:0000256" key="6">
    <source>
        <dbReference type="ARBA" id="ARBA00022723"/>
    </source>
</evidence>
<dbReference type="InterPro" id="IPR027417">
    <property type="entry name" value="P-loop_NTPase"/>
</dbReference>
<protein>
    <recommendedName>
        <fullName evidence="3">tRNA threonylcarbamoyladenosine biosynthesis protein TsaE</fullName>
    </recommendedName>
    <alternativeName>
        <fullName evidence="10">t(6)A37 threonylcarbamoyladenosine biosynthesis protein TsaE</fullName>
    </alternativeName>
</protein>
<dbReference type="Gene3D" id="3.40.50.300">
    <property type="entry name" value="P-loop containing nucleotide triphosphate hydrolases"/>
    <property type="match status" value="1"/>
</dbReference>
<name>K2FG99_9BACT</name>
<dbReference type="NCBIfam" id="TIGR00150">
    <property type="entry name" value="T6A_YjeE"/>
    <property type="match status" value="1"/>
</dbReference>
<evidence type="ECO:0000256" key="9">
    <source>
        <dbReference type="ARBA" id="ARBA00022842"/>
    </source>
</evidence>
<evidence type="ECO:0000256" key="8">
    <source>
        <dbReference type="ARBA" id="ARBA00022840"/>
    </source>
</evidence>
<evidence type="ECO:0000256" key="5">
    <source>
        <dbReference type="ARBA" id="ARBA00022694"/>
    </source>
</evidence>
<organism evidence="11">
    <name type="scientific">uncultured bacterium</name>
    <name type="common">gcode 4</name>
    <dbReference type="NCBI Taxonomy" id="1234023"/>
    <lineage>
        <taxon>Bacteria</taxon>
        <taxon>environmental samples</taxon>
    </lineage>
</organism>